<evidence type="ECO:0000313" key="7">
    <source>
        <dbReference type="Proteomes" id="UP001596380"/>
    </source>
</evidence>
<organism evidence="6 7">
    <name type="scientific">Actinomadura yumaensis</name>
    <dbReference type="NCBI Taxonomy" id="111807"/>
    <lineage>
        <taxon>Bacteria</taxon>
        <taxon>Bacillati</taxon>
        <taxon>Actinomycetota</taxon>
        <taxon>Actinomycetes</taxon>
        <taxon>Streptosporangiales</taxon>
        <taxon>Thermomonosporaceae</taxon>
        <taxon>Actinomadura</taxon>
    </lineage>
</organism>
<keyword evidence="2" id="KW-0808">Transferase</keyword>
<evidence type="ECO:0000259" key="4">
    <source>
        <dbReference type="Pfam" id="PF00891"/>
    </source>
</evidence>
<dbReference type="SUPFAM" id="SSF46785">
    <property type="entry name" value="Winged helix' DNA-binding domain"/>
    <property type="match status" value="1"/>
</dbReference>
<dbReference type="Pfam" id="PF08100">
    <property type="entry name" value="Dimerisation"/>
    <property type="match status" value="1"/>
</dbReference>
<dbReference type="InterPro" id="IPR029063">
    <property type="entry name" value="SAM-dependent_MTases_sf"/>
</dbReference>
<dbReference type="InterPro" id="IPR016461">
    <property type="entry name" value="COMT-like"/>
</dbReference>
<dbReference type="PIRSF" id="PIRSF005739">
    <property type="entry name" value="O-mtase"/>
    <property type="match status" value="1"/>
</dbReference>
<gene>
    <name evidence="6" type="ORF">ACFQKB_21310</name>
</gene>
<evidence type="ECO:0000313" key="6">
    <source>
        <dbReference type="EMBL" id="MFC6882307.1"/>
    </source>
</evidence>
<dbReference type="RefSeq" id="WP_160822613.1">
    <property type="nucleotide sequence ID" value="NZ_JBHSXS010000012.1"/>
</dbReference>
<dbReference type="PANTHER" id="PTHR43712:SF2">
    <property type="entry name" value="O-METHYLTRANSFERASE CICE"/>
    <property type="match status" value="1"/>
</dbReference>
<evidence type="ECO:0000259" key="5">
    <source>
        <dbReference type="Pfam" id="PF08100"/>
    </source>
</evidence>
<keyword evidence="1 6" id="KW-0489">Methyltransferase</keyword>
<sequence length="341" mass="36157">MERPDAAGEPPSVRLTALMDGALIAQLISVAAELGVADLLARGPRSVEELAHHTGSDPDALHRALRCLAAAGVFTEPSPRTFALTPLADVLRTGSPDSIRDLARIRGLPEHWRSWGELAHSVRTGRSAFEHVFGTDWWTHLESRPDLGALFDRAMGNDTRQVHAAALEAYDFSGVRRLVDVGGGHGHLAAALLRRHPGMTATVHDRPQAMAGAGAVLAEAGVADRASVVGGDFFESVPPGGDAYVLCRVLHDWDDARAERVLANVRRALSGGGRVVVVDAVVPEGDVPHPAKAMDLTMLALHGGRERTEAEFAKLFDAAGLRHTGTWPSSSPISVLTAEAA</sequence>
<proteinExistence type="predicted"/>
<evidence type="ECO:0000256" key="3">
    <source>
        <dbReference type="ARBA" id="ARBA00022691"/>
    </source>
</evidence>
<dbReference type="EMBL" id="JBHSXS010000012">
    <property type="protein sequence ID" value="MFC6882307.1"/>
    <property type="molecule type" value="Genomic_DNA"/>
</dbReference>
<dbReference type="InterPro" id="IPR011991">
    <property type="entry name" value="ArsR-like_HTH"/>
</dbReference>
<protein>
    <submittedName>
        <fullName evidence="6">Methyltransferase</fullName>
    </submittedName>
</protein>
<dbReference type="GO" id="GO:0032259">
    <property type="term" value="P:methylation"/>
    <property type="evidence" value="ECO:0007669"/>
    <property type="project" value="UniProtKB-KW"/>
</dbReference>
<dbReference type="InterPro" id="IPR036390">
    <property type="entry name" value="WH_DNA-bd_sf"/>
</dbReference>
<dbReference type="CDD" id="cd00090">
    <property type="entry name" value="HTH_ARSR"/>
    <property type="match status" value="1"/>
</dbReference>
<dbReference type="InterPro" id="IPR012967">
    <property type="entry name" value="COMT_dimerisation"/>
</dbReference>
<dbReference type="Gene3D" id="1.10.287.1350">
    <property type="match status" value="1"/>
</dbReference>
<dbReference type="Gene3D" id="3.40.50.150">
    <property type="entry name" value="Vaccinia Virus protein VP39"/>
    <property type="match status" value="1"/>
</dbReference>
<dbReference type="PANTHER" id="PTHR43712">
    <property type="entry name" value="PUTATIVE (AFU_ORTHOLOGUE AFUA_4G14580)-RELATED"/>
    <property type="match status" value="1"/>
</dbReference>
<reference evidence="7" key="1">
    <citation type="journal article" date="2019" name="Int. J. Syst. Evol. Microbiol.">
        <title>The Global Catalogue of Microorganisms (GCM) 10K type strain sequencing project: providing services to taxonomists for standard genome sequencing and annotation.</title>
        <authorList>
            <consortium name="The Broad Institute Genomics Platform"/>
            <consortium name="The Broad Institute Genome Sequencing Center for Infectious Disease"/>
            <person name="Wu L."/>
            <person name="Ma J."/>
        </authorList>
    </citation>
    <scope>NUCLEOTIDE SEQUENCE [LARGE SCALE GENOMIC DNA]</scope>
    <source>
        <strain evidence="7">JCM 3369</strain>
    </source>
</reference>
<evidence type="ECO:0000256" key="2">
    <source>
        <dbReference type="ARBA" id="ARBA00022679"/>
    </source>
</evidence>
<accession>A0ABW2CL24</accession>
<dbReference type="Pfam" id="PF00891">
    <property type="entry name" value="Methyltransf_2"/>
    <property type="match status" value="1"/>
</dbReference>
<dbReference type="InterPro" id="IPR036388">
    <property type="entry name" value="WH-like_DNA-bd_sf"/>
</dbReference>
<dbReference type="Gene3D" id="1.10.10.10">
    <property type="entry name" value="Winged helix-like DNA-binding domain superfamily/Winged helix DNA-binding domain"/>
    <property type="match status" value="1"/>
</dbReference>
<evidence type="ECO:0000256" key="1">
    <source>
        <dbReference type="ARBA" id="ARBA00022603"/>
    </source>
</evidence>
<comment type="caution">
    <text evidence="6">The sequence shown here is derived from an EMBL/GenBank/DDBJ whole genome shotgun (WGS) entry which is preliminary data.</text>
</comment>
<dbReference type="SUPFAM" id="SSF53335">
    <property type="entry name" value="S-adenosyl-L-methionine-dependent methyltransferases"/>
    <property type="match status" value="1"/>
</dbReference>
<keyword evidence="7" id="KW-1185">Reference proteome</keyword>
<keyword evidence="3" id="KW-0949">S-adenosyl-L-methionine</keyword>
<feature type="domain" description="O-methyltransferase dimerisation" evidence="5">
    <location>
        <begin position="18"/>
        <end position="91"/>
    </location>
</feature>
<dbReference type="PROSITE" id="PS51683">
    <property type="entry name" value="SAM_OMT_II"/>
    <property type="match status" value="1"/>
</dbReference>
<feature type="domain" description="O-methyltransferase C-terminal" evidence="4">
    <location>
        <begin position="115"/>
        <end position="321"/>
    </location>
</feature>
<dbReference type="Proteomes" id="UP001596380">
    <property type="component" value="Unassembled WGS sequence"/>
</dbReference>
<dbReference type="CDD" id="cd02440">
    <property type="entry name" value="AdoMet_MTases"/>
    <property type="match status" value="1"/>
</dbReference>
<dbReference type="GO" id="GO:0008168">
    <property type="term" value="F:methyltransferase activity"/>
    <property type="evidence" value="ECO:0007669"/>
    <property type="project" value="UniProtKB-KW"/>
</dbReference>
<dbReference type="InterPro" id="IPR001077">
    <property type="entry name" value="COMT_C"/>
</dbReference>
<name>A0ABW2CL24_9ACTN</name>